<evidence type="ECO:0000259" key="1">
    <source>
        <dbReference type="Pfam" id="PF11706"/>
    </source>
</evidence>
<reference evidence="2 3" key="1">
    <citation type="submission" date="2020-07" db="EMBL/GenBank/DDBJ databases">
        <title>Genomic Encyclopedia of Type Strains, Phase IV (KMG-IV): sequencing the most valuable type-strain genomes for metagenomic binning, comparative biology and taxonomic classification.</title>
        <authorList>
            <person name="Goeker M."/>
        </authorList>
    </citation>
    <scope>NUCLEOTIDE SEQUENCE [LARGE SCALE GENOMIC DNA]</scope>
    <source>
        <strain evidence="2 3">DSM 45533</strain>
    </source>
</reference>
<feature type="domain" description="Zinc finger CGNR" evidence="1">
    <location>
        <begin position="107"/>
        <end position="150"/>
    </location>
</feature>
<dbReference type="PANTHER" id="PTHR35525">
    <property type="entry name" value="BLL6575 PROTEIN"/>
    <property type="match status" value="1"/>
</dbReference>
<evidence type="ECO:0000313" key="2">
    <source>
        <dbReference type="EMBL" id="MBA2888873.1"/>
    </source>
</evidence>
<dbReference type="RefSeq" id="WP_181607332.1">
    <property type="nucleotide sequence ID" value="NZ_BAABAM010000001.1"/>
</dbReference>
<organism evidence="2 3">
    <name type="scientific">Nonomuraea soli</name>
    <dbReference type="NCBI Taxonomy" id="1032476"/>
    <lineage>
        <taxon>Bacteria</taxon>
        <taxon>Bacillati</taxon>
        <taxon>Actinomycetota</taxon>
        <taxon>Actinomycetes</taxon>
        <taxon>Streptosporangiales</taxon>
        <taxon>Streptosporangiaceae</taxon>
        <taxon>Nonomuraea</taxon>
    </lineage>
</organism>
<dbReference type="Gene3D" id="1.10.3300.10">
    <property type="entry name" value="Jann2411-like domain"/>
    <property type="match status" value="1"/>
</dbReference>
<dbReference type="PANTHER" id="PTHR35525:SF3">
    <property type="entry name" value="BLL6575 PROTEIN"/>
    <property type="match status" value="1"/>
</dbReference>
<sequence length="164" mass="18320">MVALIRDFLNTYTVDSEAEELSSPAELSVWLRERSLIGDGDRATEEDLALAVTLRESLRAILHGQDRRLPELPLRVDTPGTLVPIAQGVQGGLARIAAATMRPGWERLKVCAEHTCQWAFIDASKNRSRAWCDMRVCGNRTKTRAYRARKAGSRQREGPMTDTV</sequence>
<gene>
    <name evidence="2" type="ORF">HNR30_000208</name>
</gene>
<keyword evidence="3" id="KW-1185">Reference proteome</keyword>
<proteinExistence type="predicted"/>
<dbReference type="Pfam" id="PF11706">
    <property type="entry name" value="zf-CGNR"/>
    <property type="match status" value="1"/>
</dbReference>
<dbReference type="InterPro" id="IPR010852">
    <property type="entry name" value="ABATE"/>
</dbReference>
<protein>
    <recommendedName>
        <fullName evidence="1">Zinc finger CGNR domain-containing protein</fullName>
    </recommendedName>
</protein>
<dbReference type="InterPro" id="IPR023286">
    <property type="entry name" value="ABATE_dom_sf"/>
</dbReference>
<dbReference type="EMBL" id="JACDUR010000001">
    <property type="protein sequence ID" value="MBA2888873.1"/>
    <property type="molecule type" value="Genomic_DNA"/>
</dbReference>
<dbReference type="AlphaFoldDB" id="A0A7W0CCY6"/>
<dbReference type="Proteomes" id="UP000530928">
    <property type="component" value="Unassembled WGS sequence"/>
</dbReference>
<dbReference type="SUPFAM" id="SSF160904">
    <property type="entry name" value="Jann2411-like"/>
    <property type="match status" value="1"/>
</dbReference>
<dbReference type="Pfam" id="PF07336">
    <property type="entry name" value="ABATE"/>
    <property type="match status" value="1"/>
</dbReference>
<accession>A0A7W0CCY6</accession>
<comment type="caution">
    <text evidence="2">The sequence shown here is derived from an EMBL/GenBank/DDBJ whole genome shotgun (WGS) entry which is preliminary data.</text>
</comment>
<evidence type="ECO:0000313" key="3">
    <source>
        <dbReference type="Proteomes" id="UP000530928"/>
    </source>
</evidence>
<name>A0A7W0CCY6_9ACTN</name>
<dbReference type="InterPro" id="IPR021005">
    <property type="entry name" value="Znf_CGNR"/>
</dbReference>